<dbReference type="AlphaFoldDB" id="A0A6M3JZG8"/>
<sequence>MNDRREKSKCPECGGDLVFENGKIECVKCDYKKDEQRKKTSDEYNEWLQ</sequence>
<proteinExistence type="predicted"/>
<gene>
    <name evidence="2" type="ORF">MM415A01822_0003</name>
    <name evidence="1" type="ORF">MM415B00904_0024</name>
</gene>
<dbReference type="EMBL" id="MT142154">
    <property type="protein sequence ID" value="QJA75294.1"/>
    <property type="molecule type" value="Genomic_DNA"/>
</dbReference>
<name>A0A6M3JZG8_9ZZZZ</name>
<evidence type="ECO:0000313" key="2">
    <source>
        <dbReference type="EMBL" id="QJA75294.1"/>
    </source>
</evidence>
<organism evidence="2">
    <name type="scientific">viral metagenome</name>
    <dbReference type="NCBI Taxonomy" id="1070528"/>
    <lineage>
        <taxon>unclassified sequences</taxon>
        <taxon>metagenomes</taxon>
        <taxon>organismal metagenomes</taxon>
    </lineage>
</organism>
<protein>
    <submittedName>
        <fullName evidence="2">Uncharacterized protein</fullName>
    </submittedName>
</protein>
<dbReference type="EMBL" id="MT141448">
    <property type="protein sequence ID" value="QJA61656.1"/>
    <property type="molecule type" value="Genomic_DNA"/>
</dbReference>
<accession>A0A6M3JZG8</accession>
<reference evidence="2" key="1">
    <citation type="submission" date="2020-03" db="EMBL/GenBank/DDBJ databases">
        <title>The deep terrestrial virosphere.</title>
        <authorList>
            <person name="Holmfeldt K."/>
            <person name="Nilsson E."/>
            <person name="Simone D."/>
            <person name="Lopez-Fernandez M."/>
            <person name="Wu X."/>
            <person name="de Brujin I."/>
            <person name="Lundin D."/>
            <person name="Andersson A."/>
            <person name="Bertilsson S."/>
            <person name="Dopson M."/>
        </authorList>
    </citation>
    <scope>NUCLEOTIDE SEQUENCE</scope>
    <source>
        <strain evidence="2">MM415A01822</strain>
        <strain evidence="1">MM415B00904</strain>
    </source>
</reference>
<evidence type="ECO:0000313" key="1">
    <source>
        <dbReference type="EMBL" id="QJA61656.1"/>
    </source>
</evidence>